<organism evidence="3 4">
    <name type="scientific">Microbacterium hydrocarbonoxydans</name>
    <dbReference type="NCBI Taxonomy" id="273678"/>
    <lineage>
        <taxon>Bacteria</taxon>
        <taxon>Bacillati</taxon>
        <taxon>Actinomycetota</taxon>
        <taxon>Actinomycetes</taxon>
        <taxon>Micrococcales</taxon>
        <taxon>Microbacteriaceae</taxon>
        <taxon>Microbacterium</taxon>
    </lineage>
</organism>
<gene>
    <name evidence="3" type="ORF">RS84_03251</name>
</gene>
<evidence type="ECO:0000256" key="2">
    <source>
        <dbReference type="SAM" id="SignalP"/>
    </source>
</evidence>
<comment type="caution">
    <text evidence="3">The sequence shown here is derived from an EMBL/GenBank/DDBJ whole genome shotgun (WGS) entry which is preliminary data.</text>
</comment>
<dbReference type="PATRIC" id="fig|273678.4.peg.3243"/>
<dbReference type="EMBL" id="JYJB01000010">
    <property type="protein sequence ID" value="KJL46612.1"/>
    <property type="molecule type" value="Genomic_DNA"/>
</dbReference>
<name>A0A0M2HQ48_9MICO</name>
<dbReference type="STRING" id="273678.RS84_03251"/>
<dbReference type="PROSITE" id="PS51257">
    <property type="entry name" value="PROKAR_LIPOPROTEIN"/>
    <property type="match status" value="1"/>
</dbReference>
<evidence type="ECO:0000256" key="1">
    <source>
        <dbReference type="SAM" id="MobiDB-lite"/>
    </source>
</evidence>
<dbReference type="Proteomes" id="UP000033900">
    <property type="component" value="Unassembled WGS sequence"/>
</dbReference>
<protein>
    <submittedName>
        <fullName evidence="3">Uncharacterized protein</fullName>
    </submittedName>
</protein>
<keyword evidence="4" id="KW-1185">Reference proteome</keyword>
<reference evidence="3 4" key="1">
    <citation type="submission" date="2015-02" db="EMBL/GenBank/DDBJ databases">
        <title>Draft genome sequences of ten Microbacterium spp. with emphasis on heavy metal contaminated environments.</title>
        <authorList>
            <person name="Corretto E."/>
        </authorList>
    </citation>
    <scope>NUCLEOTIDE SEQUENCE [LARGE SCALE GENOMIC DNA]</scope>
    <source>
        <strain evidence="3 4">SA35</strain>
    </source>
</reference>
<proteinExistence type="predicted"/>
<feature type="signal peptide" evidence="2">
    <location>
        <begin position="1"/>
        <end position="28"/>
    </location>
</feature>
<feature type="region of interest" description="Disordered" evidence="1">
    <location>
        <begin position="26"/>
        <end position="58"/>
    </location>
</feature>
<feature type="chain" id="PRO_5005634047" evidence="2">
    <location>
        <begin position="29"/>
        <end position="189"/>
    </location>
</feature>
<dbReference type="AlphaFoldDB" id="A0A0M2HQ48"/>
<sequence length="189" mass="19941">MTPRTPVAALSGLLLAAALTACSGAPQAAPTPADTAPANTPEPTVQPVQTQAPVASTDEPACDTIITDGTVEALTSIGWTPKQQDFVIGDIALPEGMLCFWADYSVATDHGQLYGWAEISDEDAAAAQASLLESGWLRENGPEGSYFTEDPQFSLGTDEEGYGMTYLFGDGWVKLSDTKQGLILIDWAR</sequence>
<dbReference type="RefSeq" id="WP_045258768.1">
    <property type="nucleotide sequence ID" value="NZ_JYJB01000010.1"/>
</dbReference>
<evidence type="ECO:0000313" key="3">
    <source>
        <dbReference type="EMBL" id="KJL46612.1"/>
    </source>
</evidence>
<keyword evidence="2" id="KW-0732">Signal</keyword>
<evidence type="ECO:0000313" key="4">
    <source>
        <dbReference type="Proteomes" id="UP000033900"/>
    </source>
</evidence>
<dbReference type="OrthoDB" id="5082740at2"/>
<feature type="compositionally biased region" description="Low complexity" evidence="1">
    <location>
        <begin position="26"/>
        <end position="43"/>
    </location>
</feature>
<accession>A0A0M2HQ48</accession>